<evidence type="ECO:0000313" key="4">
    <source>
        <dbReference type="EMBL" id="KAF7995570.1"/>
    </source>
</evidence>
<dbReference type="SMART" id="SM00181">
    <property type="entry name" value="EGF"/>
    <property type="match status" value="8"/>
</dbReference>
<keyword evidence="2" id="KW-0732">Signal</keyword>
<gene>
    <name evidence="4" type="ORF">HCN44_006677</name>
</gene>
<feature type="compositionally biased region" description="Polar residues" evidence="1">
    <location>
        <begin position="321"/>
        <end position="335"/>
    </location>
</feature>
<evidence type="ECO:0000313" key="5">
    <source>
        <dbReference type="Proteomes" id="UP000639338"/>
    </source>
</evidence>
<feature type="chain" id="PRO_5032633994" description="EGF-like domain-containing protein" evidence="2">
    <location>
        <begin position="21"/>
        <end position="450"/>
    </location>
</feature>
<feature type="domain" description="EGF-like" evidence="3">
    <location>
        <begin position="100"/>
        <end position="129"/>
    </location>
</feature>
<dbReference type="AlphaFoldDB" id="A0A835CWK3"/>
<feature type="domain" description="EGF-like" evidence="3">
    <location>
        <begin position="372"/>
        <end position="407"/>
    </location>
</feature>
<dbReference type="Gene3D" id="2.10.25.10">
    <property type="entry name" value="Laminin"/>
    <property type="match status" value="5"/>
</dbReference>
<dbReference type="PANTHER" id="PTHR24047:SF32">
    <property type="entry name" value="FI01909P-RELATED"/>
    <property type="match status" value="1"/>
</dbReference>
<accession>A0A835CWK3</accession>
<feature type="domain" description="EGF-like" evidence="3">
    <location>
        <begin position="409"/>
        <end position="445"/>
    </location>
</feature>
<proteinExistence type="predicted"/>
<protein>
    <recommendedName>
        <fullName evidence="3">EGF-like domain-containing protein</fullName>
    </recommendedName>
</protein>
<dbReference type="InterPro" id="IPR000742">
    <property type="entry name" value="EGF"/>
</dbReference>
<dbReference type="Proteomes" id="UP000639338">
    <property type="component" value="Unassembled WGS sequence"/>
</dbReference>
<keyword evidence="5" id="KW-1185">Reference proteome</keyword>
<dbReference type="InterPro" id="IPR053255">
    <property type="entry name" value="EGF-like_domain"/>
</dbReference>
<name>A0A835CWK3_APHGI</name>
<comment type="caution">
    <text evidence="4">The sequence shown here is derived from an EMBL/GenBank/DDBJ whole genome shotgun (WGS) entry which is preliminary data.</text>
</comment>
<feature type="domain" description="EGF-like" evidence="3">
    <location>
        <begin position="167"/>
        <end position="199"/>
    </location>
</feature>
<sequence length="450" mass="49408">MNLKFLTLTIFIFLINTAVGQYGVKGRHNQQTTLSSRPANETGYCYKKVPYQQGRSTGNRAESGYNNDNVQLTNVNGWTVILDCCDGYERNETTGRCESNCETNCFGGSCIDGSCTCQQGWHHEDGVCKPICINGCPDRNSYCFAPPNVCECKFGWEKVTDDQCRPVCPGGCVNGRCIAPRVCECSPGYILNEGRQICEAVCEGGCPHGECKQPGICSCNSGYVNPPGDRETCQPDCGPLNCGGQSQGQCISPNTCICSPGYTRGEQNNCIPECKNGCPINSRCMSLDRCICNAGFALDYRDNKCVPLDNQQGHSTVHPINGNNHQDNNQPSNQRGDVYHHENGQPSNQRGDIYHRENGQQPTDIYHRDEFHCERPCINGECMGYNICSCKNGYVPDPYDLTRTRCIPFCSGGCPNGVCSGPGFCICKPGFVKDRTGVKGSQRCIPRIDY</sequence>
<reference evidence="4 5" key="1">
    <citation type="submission" date="2020-08" db="EMBL/GenBank/DDBJ databases">
        <title>Aphidius gifuensis genome sequencing and assembly.</title>
        <authorList>
            <person name="Du Z."/>
        </authorList>
    </citation>
    <scope>NUCLEOTIDE SEQUENCE [LARGE SCALE GENOMIC DNA]</scope>
    <source>
        <strain evidence="4">YNYX2018</strain>
        <tissue evidence="4">Adults</tissue>
    </source>
</reference>
<dbReference type="PANTHER" id="PTHR24047">
    <property type="entry name" value="FI01909P-RELATED"/>
    <property type="match status" value="1"/>
</dbReference>
<dbReference type="EMBL" id="JACMRX010000002">
    <property type="protein sequence ID" value="KAF7995570.1"/>
    <property type="molecule type" value="Genomic_DNA"/>
</dbReference>
<evidence type="ECO:0000256" key="2">
    <source>
        <dbReference type="SAM" id="SignalP"/>
    </source>
</evidence>
<dbReference type="OrthoDB" id="10060424at2759"/>
<feature type="domain" description="EGF-like" evidence="3">
    <location>
        <begin position="131"/>
        <end position="165"/>
    </location>
</feature>
<feature type="domain" description="EGF-like" evidence="3">
    <location>
        <begin position="236"/>
        <end position="271"/>
    </location>
</feature>
<dbReference type="InterPro" id="IPR009030">
    <property type="entry name" value="Growth_fac_rcpt_cys_sf"/>
</dbReference>
<feature type="signal peptide" evidence="2">
    <location>
        <begin position="1"/>
        <end position="20"/>
    </location>
</feature>
<evidence type="ECO:0000256" key="1">
    <source>
        <dbReference type="SAM" id="MobiDB-lite"/>
    </source>
</evidence>
<organism evidence="4 5">
    <name type="scientific">Aphidius gifuensis</name>
    <name type="common">Parasitoid wasp</name>
    <dbReference type="NCBI Taxonomy" id="684658"/>
    <lineage>
        <taxon>Eukaryota</taxon>
        <taxon>Metazoa</taxon>
        <taxon>Ecdysozoa</taxon>
        <taxon>Arthropoda</taxon>
        <taxon>Hexapoda</taxon>
        <taxon>Insecta</taxon>
        <taxon>Pterygota</taxon>
        <taxon>Neoptera</taxon>
        <taxon>Endopterygota</taxon>
        <taxon>Hymenoptera</taxon>
        <taxon>Apocrita</taxon>
        <taxon>Ichneumonoidea</taxon>
        <taxon>Braconidae</taxon>
        <taxon>Aphidiinae</taxon>
        <taxon>Aphidius</taxon>
    </lineage>
</organism>
<evidence type="ECO:0000259" key="3">
    <source>
        <dbReference type="SMART" id="SM00181"/>
    </source>
</evidence>
<feature type="domain" description="EGF-like" evidence="3">
    <location>
        <begin position="273"/>
        <end position="306"/>
    </location>
</feature>
<dbReference type="SUPFAM" id="SSF57184">
    <property type="entry name" value="Growth factor receptor domain"/>
    <property type="match status" value="1"/>
</dbReference>
<feature type="domain" description="EGF-like" evidence="3">
    <location>
        <begin position="201"/>
        <end position="234"/>
    </location>
</feature>
<feature type="region of interest" description="Disordered" evidence="1">
    <location>
        <begin position="316"/>
        <end position="359"/>
    </location>
</feature>